<keyword evidence="2" id="KW-1185">Reference proteome</keyword>
<organism evidence="1 2">
    <name type="scientific">Neosynechococcus sphagnicola sy1</name>
    <dbReference type="NCBI Taxonomy" id="1497020"/>
    <lineage>
        <taxon>Bacteria</taxon>
        <taxon>Bacillati</taxon>
        <taxon>Cyanobacteriota</taxon>
        <taxon>Cyanophyceae</taxon>
        <taxon>Neosynechococcales</taxon>
        <taxon>Neosynechococcaceae</taxon>
        <taxon>Neosynechococcus</taxon>
    </lineage>
</organism>
<accession>A0A098TKL0</accession>
<dbReference type="AlphaFoldDB" id="A0A098TKL0"/>
<evidence type="ECO:0000313" key="1">
    <source>
        <dbReference type="EMBL" id="KGF72816.1"/>
    </source>
</evidence>
<dbReference type="EMBL" id="JJML01000017">
    <property type="protein sequence ID" value="KGF72816.1"/>
    <property type="molecule type" value="Genomic_DNA"/>
</dbReference>
<proteinExistence type="predicted"/>
<comment type="caution">
    <text evidence="1">The sequence shown here is derived from an EMBL/GenBank/DDBJ whole genome shotgun (WGS) entry which is preliminary data.</text>
</comment>
<dbReference type="Proteomes" id="UP000030170">
    <property type="component" value="Unassembled WGS sequence"/>
</dbReference>
<name>A0A098TKL0_9CYAN</name>
<protein>
    <recommendedName>
        <fullName evidence="3">CRISPR-associated protein</fullName>
    </recommendedName>
</protein>
<evidence type="ECO:0000313" key="2">
    <source>
        <dbReference type="Proteomes" id="UP000030170"/>
    </source>
</evidence>
<evidence type="ECO:0008006" key="3">
    <source>
        <dbReference type="Google" id="ProtNLM"/>
    </source>
</evidence>
<sequence length="491" mass="56284">MKAILVATIGTRDLMFQISSGEWYNIGDDQMQDGEIIGEQAEVLADLSFSQTSFRDLTHHFYQGMEHYRSRIQPVIIGKLITDQFQQFERVYLIGTDQADGISQRKKDTVFACELIKNWVLHHYNIPTEIITLGTNGENPSNFEQMFRWWQTVWRDRIKPQTEQPILLCLKGCVAQTAEAGRISGLSAYGDLIQFFDFIQNTEINRKGIPSDYIGPILGTNYLWDRTQQQALKLLDRYDYAGAYDVLKPYLQQDTAGFGAIPIWLKAGTAWNRGEFQTFLQLAKSTLSSSEQRQGQQWWWMAYEQAQLAVIRLAQENTTEAMLHSFRAVEGLIWTWIDAHIASHTNYPPQRYPQLLSSICNVYPALHAKFVDQRTQASLTSINLNGYIQQSLIEAAFPTTTASLDYQNFWSQDNRNLRNTFSHRLGGIAQRDLFAAWGQDIQNSSAWQTRILNCLNLITGQSMKSLTQASLFMQIHPKLKTAISDYYPPNP</sequence>
<dbReference type="RefSeq" id="WP_036532432.1">
    <property type="nucleotide sequence ID" value="NZ_JJML01000017.1"/>
</dbReference>
<dbReference type="OrthoDB" id="428676at2"/>
<gene>
    <name evidence="1" type="ORF">DO97_03495</name>
</gene>
<reference evidence="1 2" key="1">
    <citation type="journal article" date="2014" name="Mol. Ecol.">
        <title>Evolution of Synechococcus.</title>
        <authorList>
            <person name="Dvorak P."/>
            <person name="Casamatta D."/>
            <person name="Hasler P."/>
            <person name="Poulickova A."/>
            <person name="Ondrej V."/>
            <person name="Sanges R."/>
        </authorList>
    </citation>
    <scope>NUCLEOTIDE SEQUENCE [LARGE SCALE GENOMIC DNA]</scope>
    <source>
        <strain evidence="1 2">CAUP A 1101</strain>
    </source>
</reference>